<dbReference type="InterPro" id="IPR011060">
    <property type="entry name" value="RibuloseP-bd_barrel"/>
</dbReference>
<feature type="non-terminal residue" evidence="2">
    <location>
        <position position="1"/>
    </location>
</feature>
<accession>X0WE56</accession>
<dbReference type="GO" id="GO:0000162">
    <property type="term" value="P:L-tryptophan biosynthetic process"/>
    <property type="evidence" value="ECO:0007669"/>
    <property type="project" value="TreeGrafter"/>
</dbReference>
<dbReference type="Gene3D" id="3.20.20.70">
    <property type="entry name" value="Aldolase class I"/>
    <property type="match status" value="1"/>
</dbReference>
<name>X0WE56_9ZZZZ</name>
<dbReference type="PANTHER" id="PTHR43090">
    <property type="entry name" value="1-(5-PHOSPHORIBOSYL)-5-[(5-PHOSPHORIBOSYLAMINO)METHYLIDENEAMINO] IMIDAZOLE-4-CARBOXAMIDE ISOMERASE"/>
    <property type="match status" value="1"/>
</dbReference>
<dbReference type="AlphaFoldDB" id="X0WE56"/>
<proteinExistence type="inferred from homology"/>
<gene>
    <name evidence="2" type="ORF">S01H1_66200</name>
</gene>
<dbReference type="InterPro" id="IPR044524">
    <property type="entry name" value="Isoase_HisA-like"/>
</dbReference>
<comment type="caution">
    <text evidence="2">The sequence shown here is derived from an EMBL/GenBank/DDBJ whole genome shotgun (WGS) entry which is preliminary data.</text>
</comment>
<reference evidence="2" key="1">
    <citation type="journal article" date="2014" name="Front. Microbiol.">
        <title>High frequency of phylogenetically diverse reductive dehalogenase-homologous genes in deep subseafloor sedimentary metagenomes.</title>
        <authorList>
            <person name="Kawai M."/>
            <person name="Futagami T."/>
            <person name="Toyoda A."/>
            <person name="Takaki Y."/>
            <person name="Nishi S."/>
            <person name="Hori S."/>
            <person name="Arai W."/>
            <person name="Tsubouchi T."/>
            <person name="Morono Y."/>
            <person name="Uchiyama I."/>
            <person name="Ito T."/>
            <person name="Fujiyama A."/>
            <person name="Inagaki F."/>
            <person name="Takami H."/>
        </authorList>
    </citation>
    <scope>NUCLEOTIDE SEQUENCE</scope>
    <source>
        <strain evidence="2">Expedition CK06-06</strain>
    </source>
</reference>
<dbReference type="InterPro" id="IPR013785">
    <property type="entry name" value="Aldolase_TIM"/>
</dbReference>
<organism evidence="2">
    <name type="scientific">marine sediment metagenome</name>
    <dbReference type="NCBI Taxonomy" id="412755"/>
    <lineage>
        <taxon>unclassified sequences</taxon>
        <taxon>metagenomes</taxon>
        <taxon>ecological metagenomes</taxon>
    </lineage>
</organism>
<dbReference type="GO" id="GO:0000105">
    <property type="term" value="P:L-histidine biosynthetic process"/>
    <property type="evidence" value="ECO:0007669"/>
    <property type="project" value="InterPro"/>
</dbReference>
<protein>
    <recommendedName>
        <fullName evidence="3">1-(5-phosphoribosyl)-5-((5-phosphoribosylamino)methylideneamino)imidazole-4-carboxamide isomerase</fullName>
    </recommendedName>
</protein>
<evidence type="ECO:0000313" key="2">
    <source>
        <dbReference type="EMBL" id="GAG29279.1"/>
    </source>
</evidence>
<dbReference type="InterPro" id="IPR006062">
    <property type="entry name" value="His_biosynth"/>
</dbReference>
<dbReference type="GO" id="GO:0005737">
    <property type="term" value="C:cytoplasm"/>
    <property type="evidence" value="ECO:0007669"/>
    <property type="project" value="TreeGrafter"/>
</dbReference>
<comment type="similarity">
    <text evidence="1">Belongs to the HisA/HisF family.</text>
</comment>
<dbReference type="EMBL" id="BARS01043759">
    <property type="protein sequence ID" value="GAG29279.1"/>
    <property type="molecule type" value="Genomic_DNA"/>
</dbReference>
<dbReference type="Pfam" id="PF00977">
    <property type="entry name" value="His_biosynth"/>
    <property type="match status" value="1"/>
</dbReference>
<evidence type="ECO:0000256" key="1">
    <source>
        <dbReference type="ARBA" id="ARBA00009667"/>
    </source>
</evidence>
<dbReference type="PANTHER" id="PTHR43090:SF2">
    <property type="entry name" value="1-(5-PHOSPHORIBOSYL)-5-[(5-PHOSPHORIBOSYLAMINO)METHYLIDENEAMINO] IMIDAZOLE-4-CARBOXAMIDE ISOMERASE"/>
    <property type="match status" value="1"/>
</dbReference>
<evidence type="ECO:0008006" key="3">
    <source>
        <dbReference type="Google" id="ProtNLM"/>
    </source>
</evidence>
<dbReference type="GO" id="GO:0003949">
    <property type="term" value="F:1-(5-phosphoribosyl)-5-[(5-phosphoribosylamino)methylideneamino]imidazole-4-carboxamide isomerase activity"/>
    <property type="evidence" value="ECO:0007669"/>
    <property type="project" value="InterPro"/>
</dbReference>
<sequence length="153" mass="16313">HMESIAKMLDTGVERVILGTVAVANPGMIREAYHHFGDAVIVGVDARDGYVAVHGWQTRTKITAFELIQQMTALGARRFIYTDILRDGTLSQPNFEAIAELTGKTSLPIIASGGVMSISDLTRLSQLGVEGAIVGKALYTGDIKLDEALAAIG</sequence>
<dbReference type="SUPFAM" id="SSF51366">
    <property type="entry name" value="Ribulose-phoshate binding barrel"/>
    <property type="match status" value="1"/>
</dbReference>